<feature type="transmembrane region" description="Helical" evidence="7">
    <location>
        <begin position="848"/>
        <end position="869"/>
    </location>
</feature>
<name>A0A6N7L3K0_9ACTN</name>
<feature type="transmembrane region" description="Helical" evidence="7">
    <location>
        <begin position="298"/>
        <end position="325"/>
    </location>
</feature>
<reference evidence="9 10" key="1">
    <citation type="submission" date="2019-09" db="EMBL/GenBank/DDBJ databases">
        <title>Genome Sequences of Streptomyces kaniharaensis ATCC 21070.</title>
        <authorList>
            <person name="Zhu W."/>
            <person name="De Crecy-Lagard V."/>
            <person name="Richards N.G."/>
        </authorList>
    </citation>
    <scope>NUCLEOTIDE SEQUENCE [LARGE SCALE GENOMIC DNA]</scope>
    <source>
        <strain evidence="9 10">SF-557</strain>
    </source>
</reference>
<organism evidence="9 10">
    <name type="scientific">Streptomyces kaniharaensis</name>
    <dbReference type="NCBI Taxonomy" id="212423"/>
    <lineage>
        <taxon>Bacteria</taxon>
        <taxon>Bacillati</taxon>
        <taxon>Actinomycetota</taxon>
        <taxon>Actinomycetes</taxon>
        <taxon>Kitasatosporales</taxon>
        <taxon>Streptomycetaceae</taxon>
        <taxon>Streptomyces</taxon>
    </lineage>
</organism>
<feature type="transmembrane region" description="Helical" evidence="7">
    <location>
        <begin position="902"/>
        <end position="923"/>
    </location>
</feature>
<dbReference type="EMBL" id="WBOF01000003">
    <property type="protein sequence ID" value="MQS17138.1"/>
    <property type="molecule type" value="Genomic_DNA"/>
</dbReference>
<keyword evidence="3 7" id="KW-0812">Transmembrane</keyword>
<dbReference type="OrthoDB" id="135354at2"/>
<evidence type="ECO:0000259" key="8">
    <source>
        <dbReference type="Pfam" id="PF02687"/>
    </source>
</evidence>
<evidence type="ECO:0000313" key="10">
    <source>
        <dbReference type="Proteomes" id="UP000450000"/>
    </source>
</evidence>
<dbReference type="Pfam" id="PF02687">
    <property type="entry name" value="FtsX"/>
    <property type="match status" value="2"/>
</dbReference>
<dbReference type="Proteomes" id="UP000450000">
    <property type="component" value="Unassembled WGS sequence"/>
</dbReference>
<protein>
    <submittedName>
        <fullName evidence="9">ABC transporter permease</fullName>
    </submittedName>
</protein>
<proteinExistence type="inferred from homology"/>
<evidence type="ECO:0000256" key="1">
    <source>
        <dbReference type="ARBA" id="ARBA00004651"/>
    </source>
</evidence>
<feature type="domain" description="ABC3 transporter permease C-terminal" evidence="8">
    <location>
        <begin position="852"/>
        <end position="969"/>
    </location>
</feature>
<feature type="transmembrane region" description="Helical" evidence="7">
    <location>
        <begin position="451"/>
        <end position="471"/>
    </location>
</feature>
<feature type="transmembrane region" description="Helical" evidence="7">
    <location>
        <begin position="6"/>
        <end position="25"/>
    </location>
</feature>
<feature type="transmembrane region" description="Helical" evidence="7">
    <location>
        <begin position="477"/>
        <end position="494"/>
    </location>
</feature>
<feature type="transmembrane region" description="Helical" evidence="7">
    <location>
        <begin position="591"/>
        <end position="611"/>
    </location>
</feature>
<keyword evidence="4 7" id="KW-1133">Transmembrane helix</keyword>
<comment type="caution">
    <text evidence="9">The sequence shown here is derived from an EMBL/GenBank/DDBJ whole genome shotgun (WGS) entry which is preliminary data.</text>
</comment>
<feature type="transmembrane region" description="Helical" evidence="7">
    <location>
        <begin position="346"/>
        <end position="376"/>
    </location>
</feature>
<dbReference type="PANTHER" id="PTHR30572">
    <property type="entry name" value="MEMBRANE COMPONENT OF TRANSPORTER-RELATED"/>
    <property type="match status" value="1"/>
</dbReference>
<dbReference type="AlphaFoldDB" id="A0A6N7L3K0"/>
<feature type="transmembrane region" description="Helical" evidence="7">
    <location>
        <begin position="531"/>
        <end position="549"/>
    </location>
</feature>
<evidence type="ECO:0000256" key="3">
    <source>
        <dbReference type="ARBA" id="ARBA00022692"/>
    </source>
</evidence>
<feature type="transmembrane region" description="Helical" evidence="7">
    <location>
        <begin position="396"/>
        <end position="422"/>
    </location>
</feature>
<dbReference type="RefSeq" id="WP_153469152.1">
    <property type="nucleotide sequence ID" value="NZ_WBOF01000003.1"/>
</dbReference>
<comment type="similarity">
    <text evidence="6">Belongs to the ABC-4 integral membrane protein family.</text>
</comment>
<dbReference type="InterPro" id="IPR003838">
    <property type="entry name" value="ABC3_permease_C"/>
</dbReference>
<feature type="transmembrane region" description="Helical" evidence="7">
    <location>
        <begin position="501"/>
        <end position="519"/>
    </location>
</feature>
<accession>A0A6N7L3K0</accession>
<feature type="domain" description="ABC3 transporter permease C-terminal" evidence="8">
    <location>
        <begin position="305"/>
        <end position="431"/>
    </location>
</feature>
<evidence type="ECO:0000256" key="5">
    <source>
        <dbReference type="ARBA" id="ARBA00023136"/>
    </source>
</evidence>
<keyword evidence="2" id="KW-1003">Cell membrane</keyword>
<keyword evidence="10" id="KW-1185">Reference proteome</keyword>
<evidence type="ECO:0000256" key="7">
    <source>
        <dbReference type="SAM" id="Phobius"/>
    </source>
</evidence>
<dbReference type="PANTHER" id="PTHR30572:SF4">
    <property type="entry name" value="ABC TRANSPORTER PERMEASE YTRF"/>
    <property type="match status" value="1"/>
</dbReference>
<dbReference type="GO" id="GO:0022857">
    <property type="term" value="F:transmembrane transporter activity"/>
    <property type="evidence" value="ECO:0007669"/>
    <property type="project" value="TreeGrafter"/>
</dbReference>
<feature type="transmembrane region" description="Helical" evidence="7">
    <location>
        <begin position="45"/>
        <end position="66"/>
    </location>
</feature>
<keyword evidence="5 7" id="KW-0472">Membrane</keyword>
<sequence>MYPNLLPPVLGAVAAALLALLVIAVRQPVVRRLALRQVARRRTEAALVITGSALGTAIIVGALVVGDTLNFSVRQQAYQTLGPVDERIVTTDAGAGRAVADRLQPLAADPEVDGVLTAQVAQAAAANHGGAQPLAEPRVLAWQMDLSAAGRFGTAGGGSGLHGPTPQPGQVVLNEPLARSLRVGSGQLITLYLYGQPVDYRVERVVPQQGLAGAGLGGRVNRDVFLPPGALDAARGATGAQPLSVTMVSNRGGVETGEKLTDSVTAKIRTALGPDASRAAVDAPKHTVLQEAKRTGDVLGALFLMIGSFSIIAGALLLVNIFVMLAEERKPQLGMLRAVGLKRSRLVGSFTLEGAAYALAATIPGVLIGVGVGWGVALIAAQIFRGWSVDGGGLSIVFAVTPTSLLNGAALGLAIALAAIAVTSARISRFNVIAAIREQPAEPGRRPRRRLLAISSALAVLCAVAAVPAVARSQAEQTYLLPALAVAFAVPAARRVLPRRVVASVAAGLVLVWSLTASVVRPRVFDTPSMAVYVILGSLAAFSAVILVSENQQALMRPLRRAMARPTQQGLALRLAAAYPLSKRFRTGSTLVMYTLIALVLVLLTEISGLVNASVGQATRDATAGYTLRLDYNPQAVGGDPLAALRTGPLAAQTAGVTPLLNARGQSTDPGHRTTRPLDTAVVGVPDGAVTSIAFRDRLPGLPDDRAVWQALATHPQYVVVDNFFGSTGGPAGKYFTPGDSLTLTDPSTGRSEQKVIAGVLKSGLAFYPANGNSATIYPLIAGERGVARQFGADAQTASALVRTLPGVSPEALAGRLQGEHLSASLVASPIASDVHRLFAADTAFFKLMQGFLALGLLIGITGLGVVMVRAVRERRRTIGVLRALGCQARTVERSFLWESGFVALEGVLLGSVLGVLTTWLMYQKSSAFTGLEGGFPIEWGPILTLTGATLLASLLAALGPARHAARIRPALAVRLSD</sequence>
<dbReference type="GO" id="GO:0005886">
    <property type="term" value="C:plasma membrane"/>
    <property type="evidence" value="ECO:0007669"/>
    <property type="project" value="UniProtKB-SubCell"/>
</dbReference>
<gene>
    <name evidence="9" type="ORF">F7Q99_34380</name>
</gene>
<evidence type="ECO:0000313" key="9">
    <source>
        <dbReference type="EMBL" id="MQS17138.1"/>
    </source>
</evidence>
<feature type="transmembrane region" description="Helical" evidence="7">
    <location>
        <begin position="943"/>
        <end position="962"/>
    </location>
</feature>
<evidence type="ECO:0000256" key="2">
    <source>
        <dbReference type="ARBA" id="ARBA00022475"/>
    </source>
</evidence>
<comment type="subcellular location">
    <subcellularLocation>
        <location evidence="1">Cell membrane</location>
        <topology evidence="1">Multi-pass membrane protein</topology>
    </subcellularLocation>
</comment>
<evidence type="ECO:0000256" key="6">
    <source>
        <dbReference type="ARBA" id="ARBA00038076"/>
    </source>
</evidence>
<evidence type="ECO:0000256" key="4">
    <source>
        <dbReference type="ARBA" id="ARBA00022989"/>
    </source>
</evidence>
<dbReference type="InterPro" id="IPR050250">
    <property type="entry name" value="Macrolide_Exporter_MacB"/>
</dbReference>